<feature type="domain" description="Calcineurin-like phosphoesterase" evidence="2">
    <location>
        <begin position="1"/>
        <end position="210"/>
    </location>
</feature>
<dbReference type="InterPro" id="IPR029052">
    <property type="entry name" value="Metallo-depent_PP-like"/>
</dbReference>
<name>A0ABZ0VMD1_9HYPH</name>
<sequence>MRIAILSDIHANREAFDAALEAVRGHDPDEVVLLGDLVGYGPDPVYVIEKAIDLIARGALCIMGNHDEAVARNLSNMTENARFAAQWTRERLASTHLDFLARLPLSLQSENRLYVHASAERPERWSYIRDVDAAERCLSSTDARFIFCGHTHVPAIYYALPGRRPTHFQPLDNVPAPLSALRRHLVIAGAVGQPRDGNPAACFVLVDTQRREVTMVRVPYDHEETARKIQAAGLPGWLGMRLKIGR</sequence>
<dbReference type="Gene3D" id="3.60.21.10">
    <property type="match status" value="1"/>
</dbReference>
<dbReference type="InterPro" id="IPR024654">
    <property type="entry name" value="Calcineurin-like_PHP_lpxH"/>
</dbReference>
<dbReference type="EMBL" id="CP139858">
    <property type="protein sequence ID" value="WQB97269.1"/>
    <property type="molecule type" value="Genomic_DNA"/>
</dbReference>
<keyword evidence="4" id="KW-1185">Reference proteome</keyword>
<dbReference type="SUPFAM" id="SSF56300">
    <property type="entry name" value="Metallo-dependent phosphatases"/>
    <property type="match status" value="1"/>
</dbReference>
<dbReference type="Pfam" id="PF12850">
    <property type="entry name" value="Metallophos_2"/>
    <property type="match status" value="1"/>
</dbReference>
<evidence type="ECO:0000256" key="1">
    <source>
        <dbReference type="ARBA" id="ARBA00008950"/>
    </source>
</evidence>
<evidence type="ECO:0000313" key="3">
    <source>
        <dbReference type="EMBL" id="WQB97269.1"/>
    </source>
</evidence>
<dbReference type="PIRSF" id="PIRSF000883">
    <property type="entry name" value="Pesterase_MJ0912"/>
    <property type="match status" value="1"/>
</dbReference>
<dbReference type="InterPro" id="IPR011152">
    <property type="entry name" value="Pesterase_MJ0912"/>
</dbReference>
<gene>
    <name evidence="3" type="ORF">U0R22_001389</name>
</gene>
<accession>A0ABZ0VMD1</accession>
<dbReference type="InterPro" id="IPR050126">
    <property type="entry name" value="Ap4A_hydrolase"/>
</dbReference>
<reference evidence="3 4" key="1">
    <citation type="submission" date="2023-11" db="EMBL/GenBank/DDBJ databases">
        <authorList>
            <person name="Panchal A.K."/>
            <person name="Meaney J.S."/>
            <person name="Karas B.J."/>
            <person name="diCenzo G.C."/>
        </authorList>
    </citation>
    <scope>NUCLEOTIDE SEQUENCE [LARGE SCALE GENOMIC DNA]</scope>
    <source>
        <strain evidence="3 4">NZP2235</strain>
    </source>
</reference>
<dbReference type="CDD" id="cd00838">
    <property type="entry name" value="MPP_superfamily"/>
    <property type="match status" value="1"/>
</dbReference>
<proteinExistence type="inferred from homology"/>
<dbReference type="PANTHER" id="PTHR42850:SF2">
    <property type="entry name" value="BLL5683 PROTEIN"/>
    <property type="match status" value="1"/>
</dbReference>
<protein>
    <submittedName>
        <fullName evidence="3">Metallophosphoesterase family protein</fullName>
    </submittedName>
</protein>
<dbReference type="Proteomes" id="UP001322481">
    <property type="component" value="Chromosome"/>
</dbReference>
<dbReference type="RefSeq" id="WP_322417946.1">
    <property type="nucleotide sequence ID" value="NZ_CP139858.1"/>
</dbReference>
<evidence type="ECO:0000313" key="4">
    <source>
        <dbReference type="Proteomes" id="UP001322481"/>
    </source>
</evidence>
<dbReference type="PANTHER" id="PTHR42850">
    <property type="entry name" value="METALLOPHOSPHOESTERASE"/>
    <property type="match status" value="1"/>
</dbReference>
<comment type="similarity">
    <text evidence="1">Belongs to the metallophosphoesterase superfamily. YfcE family.</text>
</comment>
<organism evidence="3 4">
    <name type="scientific">Mesorhizobium huakuii</name>
    <dbReference type="NCBI Taxonomy" id="28104"/>
    <lineage>
        <taxon>Bacteria</taxon>
        <taxon>Pseudomonadati</taxon>
        <taxon>Pseudomonadota</taxon>
        <taxon>Alphaproteobacteria</taxon>
        <taxon>Hyphomicrobiales</taxon>
        <taxon>Phyllobacteriaceae</taxon>
        <taxon>Mesorhizobium</taxon>
    </lineage>
</organism>
<evidence type="ECO:0000259" key="2">
    <source>
        <dbReference type="Pfam" id="PF12850"/>
    </source>
</evidence>